<dbReference type="PANTHER" id="PTHR46880">
    <property type="entry name" value="RAS-ASSOCIATING DOMAIN-CONTAINING PROTEIN"/>
    <property type="match status" value="1"/>
</dbReference>
<name>A0A4W5N2K1_9TELE</name>
<protein>
    <recommendedName>
        <fullName evidence="1">HAT C-terminal dimerisation domain-containing protein</fullName>
    </recommendedName>
</protein>
<dbReference type="Pfam" id="PF05699">
    <property type="entry name" value="Dimer_Tnp_hAT"/>
    <property type="match status" value="1"/>
</dbReference>
<reference evidence="2" key="2">
    <citation type="submission" date="2025-08" db="UniProtKB">
        <authorList>
            <consortium name="Ensembl"/>
        </authorList>
    </citation>
    <scope>IDENTIFICATION</scope>
</reference>
<organism evidence="2 3">
    <name type="scientific">Hucho hucho</name>
    <name type="common">huchen</name>
    <dbReference type="NCBI Taxonomy" id="62062"/>
    <lineage>
        <taxon>Eukaryota</taxon>
        <taxon>Metazoa</taxon>
        <taxon>Chordata</taxon>
        <taxon>Craniata</taxon>
        <taxon>Vertebrata</taxon>
        <taxon>Euteleostomi</taxon>
        <taxon>Actinopterygii</taxon>
        <taxon>Neopterygii</taxon>
        <taxon>Teleostei</taxon>
        <taxon>Protacanthopterygii</taxon>
        <taxon>Salmoniformes</taxon>
        <taxon>Salmonidae</taxon>
        <taxon>Salmoninae</taxon>
        <taxon>Hucho</taxon>
    </lineage>
</organism>
<evidence type="ECO:0000259" key="1">
    <source>
        <dbReference type="Pfam" id="PF05699"/>
    </source>
</evidence>
<dbReference type="GeneTree" id="ENSGT00970000197064"/>
<reference evidence="2" key="3">
    <citation type="submission" date="2025-09" db="UniProtKB">
        <authorList>
            <consortium name="Ensembl"/>
        </authorList>
    </citation>
    <scope>IDENTIFICATION</scope>
</reference>
<keyword evidence="3" id="KW-1185">Reference proteome</keyword>
<sequence>MTDRFQDASVRVLCATKLVSFTNWPESGDTAADFGDTELETLVDHFKPVLETSGIHVERIPDQWTVLKVLMYQEPQSLQKMSWFRVNRSHQHSYSDLLVLVDLVLSFPASTAECERGFNTGKEVLIPCNR</sequence>
<reference evidence="3" key="1">
    <citation type="submission" date="2018-06" db="EMBL/GenBank/DDBJ databases">
        <title>Genome assembly of Danube salmon.</title>
        <authorList>
            <person name="Macqueen D.J."/>
            <person name="Gundappa M.K."/>
        </authorList>
    </citation>
    <scope>NUCLEOTIDE SEQUENCE [LARGE SCALE GENOMIC DNA]</scope>
</reference>
<proteinExistence type="predicted"/>
<evidence type="ECO:0000313" key="2">
    <source>
        <dbReference type="Ensembl" id="ENSHHUP00000043864.1"/>
    </source>
</evidence>
<feature type="domain" description="HAT C-terminal dimerisation" evidence="1">
    <location>
        <begin position="78"/>
        <end position="125"/>
    </location>
</feature>
<accession>A0A4W5N2K1</accession>
<dbReference type="Proteomes" id="UP000314982">
    <property type="component" value="Unassembled WGS sequence"/>
</dbReference>
<dbReference type="GO" id="GO:0046983">
    <property type="term" value="F:protein dimerization activity"/>
    <property type="evidence" value="ECO:0007669"/>
    <property type="project" value="InterPro"/>
</dbReference>
<evidence type="ECO:0000313" key="3">
    <source>
        <dbReference type="Proteomes" id="UP000314982"/>
    </source>
</evidence>
<dbReference type="AlphaFoldDB" id="A0A4W5N2K1"/>
<dbReference type="InterPro" id="IPR008906">
    <property type="entry name" value="HATC_C_dom"/>
</dbReference>
<dbReference type="PANTHER" id="PTHR46880:SF9">
    <property type="entry name" value="ZINC FINGER PROTEIN 862"/>
    <property type="match status" value="1"/>
</dbReference>
<dbReference type="Ensembl" id="ENSHHUT00000045507.1">
    <property type="protein sequence ID" value="ENSHHUP00000043864.1"/>
    <property type="gene ID" value="ENSHHUG00000026905.1"/>
</dbReference>